<keyword evidence="2 5" id="KW-0812">Transmembrane</keyword>
<dbReference type="RefSeq" id="XP_033677877.1">
    <property type="nucleotide sequence ID" value="XM_033824257.1"/>
</dbReference>
<keyword evidence="3 5" id="KW-1133">Transmembrane helix</keyword>
<reference evidence="6" key="1">
    <citation type="journal article" date="2020" name="Stud. Mycol.">
        <title>101 Dothideomycetes genomes: a test case for predicting lifestyles and emergence of pathogens.</title>
        <authorList>
            <person name="Haridas S."/>
            <person name="Albert R."/>
            <person name="Binder M."/>
            <person name="Bloem J."/>
            <person name="Labutti K."/>
            <person name="Salamov A."/>
            <person name="Andreopoulos B."/>
            <person name="Baker S."/>
            <person name="Barry K."/>
            <person name="Bills G."/>
            <person name="Bluhm B."/>
            <person name="Cannon C."/>
            <person name="Castanera R."/>
            <person name="Culley D."/>
            <person name="Daum C."/>
            <person name="Ezra D."/>
            <person name="Gonzalez J."/>
            <person name="Henrissat B."/>
            <person name="Kuo A."/>
            <person name="Liang C."/>
            <person name="Lipzen A."/>
            <person name="Lutzoni F."/>
            <person name="Magnuson J."/>
            <person name="Mondo S."/>
            <person name="Nolan M."/>
            <person name="Ohm R."/>
            <person name="Pangilinan J."/>
            <person name="Park H.-J."/>
            <person name="Ramirez L."/>
            <person name="Alfaro M."/>
            <person name="Sun H."/>
            <person name="Tritt A."/>
            <person name="Yoshinaga Y."/>
            <person name="Zwiers L.-H."/>
            <person name="Turgeon B."/>
            <person name="Goodwin S."/>
            <person name="Spatafora J."/>
            <person name="Crous P."/>
            <person name="Grigoriev I."/>
        </authorList>
    </citation>
    <scope>NUCLEOTIDE SEQUENCE</scope>
    <source>
        <strain evidence="6">CBS 122368</strain>
    </source>
</reference>
<feature type="transmembrane region" description="Helical" evidence="5">
    <location>
        <begin position="60"/>
        <end position="83"/>
    </location>
</feature>
<feature type="transmembrane region" description="Helical" evidence="5">
    <location>
        <begin position="95"/>
        <end position="115"/>
    </location>
</feature>
<accession>A0A6A6HZ26</accession>
<dbReference type="InterPro" id="IPR007568">
    <property type="entry name" value="RTA1"/>
</dbReference>
<feature type="transmembrane region" description="Helical" evidence="5">
    <location>
        <begin position="218"/>
        <end position="239"/>
    </location>
</feature>
<dbReference type="GeneID" id="54577587"/>
<keyword evidence="4 5" id="KW-0472">Membrane</keyword>
<feature type="transmembrane region" description="Helical" evidence="5">
    <location>
        <begin position="136"/>
        <end position="158"/>
    </location>
</feature>
<dbReference type="AlphaFoldDB" id="A0A6A6HZ26"/>
<gene>
    <name evidence="6" type="ORF">BU26DRAFT_437750</name>
</gene>
<organism evidence="6 7">
    <name type="scientific">Trematosphaeria pertusa</name>
    <dbReference type="NCBI Taxonomy" id="390896"/>
    <lineage>
        <taxon>Eukaryota</taxon>
        <taxon>Fungi</taxon>
        <taxon>Dikarya</taxon>
        <taxon>Ascomycota</taxon>
        <taxon>Pezizomycotina</taxon>
        <taxon>Dothideomycetes</taxon>
        <taxon>Pleosporomycetidae</taxon>
        <taxon>Pleosporales</taxon>
        <taxon>Massarineae</taxon>
        <taxon>Trematosphaeriaceae</taxon>
        <taxon>Trematosphaeria</taxon>
    </lineage>
</organism>
<evidence type="ECO:0000256" key="5">
    <source>
        <dbReference type="SAM" id="Phobius"/>
    </source>
</evidence>
<dbReference type="Pfam" id="PF04479">
    <property type="entry name" value="RTA1"/>
    <property type="match status" value="1"/>
</dbReference>
<dbReference type="Proteomes" id="UP000800094">
    <property type="component" value="Unassembled WGS sequence"/>
</dbReference>
<evidence type="ECO:0000256" key="3">
    <source>
        <dbReference type="ARBA" id="ARBA00022989"/>
    </source>
</evidence>
<evidence type="ECO:0000256" key="1">
    <source>
        <dbReference type="ARBA" id="ARBA00004141"/>
    </source>
</evidence>
<proteinExistence type="predicted"/>
<dbReference type="GO" id="GO:0005886">
    <property type="term" value="C:plasma membrane"/>
    <property type="evidence" value="ECO:0007669"/>
    <property type="project" value="TreeGrafter"/>
</dbReference>
<evidence type="ECO:0000256" key="2">
    <source>
        <dbReference type="ARBA" id="ARBA00022692"/>
    </source>
</evidence>
<dbReference type="EMBL" id="ML987206">
    <property type="protein sequence ID" value="KAF2242873.1"/>
    <property type="molecule type" value="Genomic_DNA"/>
</dbReference>
<dbReference type="PANTHER" id="PTHR31465:SF8">
    <property type="entry name" value="DOMAIN PROTEIN, PUTATIVE (AFU_ORTHOLOGUE AFUA_6G14140)-RELATED"/>
    <property type="match status" value="1"/>
</dbReference>
<dbReference type="OrthoDB" id="4521223at2759"/>
<evidence type="ECO:0000256" key="4">
    <source>
        <dbReference type="ARBA" id="ARBA00023136"/>
    </source>
</evidence>
<evidence type="ECO:0000313" key="7">
    <source>
        <dbReference type="Proteomes" id="UP000800094"/>
    </source>
</evidence>
<name>A0A6A6HZ26_9PLEO</name>
<protein>
    <submittedName>
        <fullName evidence="6">RTA1-domain-containing protein</fullName>
    </submittedName>
</protein>
<feature type="transmembrane region" description="Helical" evidence="5">
    <location>
        <begin position="178"/>
        <end position="197"/>
    </location>
</feature>
<comment type="subcellular location">
    <subcellularLocation>
        <location evidence="1">Membrane</location>
        <topology evidence="1">Multi-pass membrane protein</topology>
    </subcellularLocation>
</comment>
<evidence type="ECO:0000313" key="6">
    <source>
        <dbReference type="EMBL" id="KAF2242873.1"/>
    </source>
</evidence>
<sequence>MSPGPQIPVPDNCTAVSLECPVEGTVYGYYPSLGANAFFAAFFGLCALLQLAFGIKYKTWTYMIALVLGCAGECAGYVGRVLLHNNPYDETGFQIQIVLLIFCPAFLAAGIYLTLKHVVLSFGEEWSRLRPSWYTYIFIACDISSLVLQSVGGGVAATADDSDRKALDAGTDIMIAGIIWQVIVLVVFAAFATEYAIRTYRRRDQLSASASSLLSSMRFRLFAASVIVAYIGILIRCVYRIPELVEGWGSDMMRQEGEFIALEGVMIVITVAAQTIFHPGYCFPALASTFGKKGQKSISESDVEMMEPRS</sequence>
<feature type="transmembrane region" description="Helical" evidence="5">
    <location>
        <begin position="33"/>
        <end position="53"/>
    </location>
</feature>
<dbReference type="PANTHER" id="PTHR31465">
    <property type="entry name" value="PROTEIN RTA1-RELATED"/>
    <property type="match status" value="1"/>
</dbReference>
<dbReference type="GO" id="GO:0000324">
    <property type="term" value="C:fungal-type vacuole"/>
    <property type="evidence" value="ECO:0007669"/>
    <property type="project" value="TreeGrafter"/>
</dbReference>
<feature type="transmembrane region" description="Helical" evidence="5">
    <location>
        <begin position="259"/>
        <end position="283"/>
    </location>
</feature>
<keyword evidence="7" id="KW-1185">Reference proteome</keyword>